<organism evidence="2 3">
    <name type="scientific">Camellia sinensis</name>
    <name type="common">Tea plant</name>
    <name type="synonym">Thea sinensis</name>
    <dbReference type="NCBI Taxonomy" id="4442"/>
    <lineage>
        <taxon>Eukaryota</taxon>
        <taxon>Viridiplantae</taxon>
        <taxon>Streptophyta</taxon>
        <taxon>Embryophyta</taxon>
        <taxon>Tracheophyta</taxon>
        <taxon>Spermatophyta</taxon>
        <taxon>Magnoliopsida</taxon>
        <taxon>eudicotyledons</taxon>
        <taxon>Gunneridae</taxon>
        <taxon>Pentapetalae</taxon>
        <taxon>asterids</taxon>
        <taxon>Ericales</taxon>
        <taxon>Theaceae</taxon>
        <taxon>Camellia</taxon>
    </lineage>
</organism>
<dbReference type="Proteomes" id="UP000593564">
    <property type="component" value="Unassembled WGS sequence"/>
</dbReference>
<dbReference type="PANTHER" id="PTHR36720:SF1">
    <property type="entry name" value="TAF RNA POLYMERASE I SUBUNIT A"/>
    <property type="match status" value="1"/>
</dbReference>
<feature type="compositionally biased region" description="Basic and acidic residues" evidence="1">
    <location>
        <begin position="269"/>
        <end position="279"/>
    </location>
</feature>
<feature type="compositionally biased region" description="Polar residues" evidence="1">
    <location>
        <begin position="253"/>
        <end position="268"/>
    </location>
</feature>
<proteinExistence type="predicted"/>
<sequence>MSEDHTMEVEEEIEQVKNGGTKSKNKDRDARNSRTQSRLVKRILLSVTKPSYTLAIGSEKVRVKNRARLRRILSKLVRRHNWEEASGVLSVLLKGTGNEKSPPKNRSKYWVAMELLKHKQKDHINSTKIQHVYEIWMKRIGSMKNRPMKDRFTVPLEFILFCLKQGNAQDAHQAAISLMQQCEFGSDPISNMVVGVTFCHLWLFAIPKELQLRDSDESYTPLQSEMSGMRFNVSVENSEGHDEVDIQQAETSFQADSSFQANSDTSVGNDKDVARKVDVEQHREVSMELDDNLQRETTYGNYQSQGFYMNSADDSGHEKSFSNHGDDMQFASTFNAHGLDSWLLPLRSSHSNKNLEDFINSNREMLNDYYKGAVKHLRLALYSTPPVYEALLPLVQMLLLGNHIDEAINELEKFGHNSEAALPLRAKASLLDHFDSANNVKLSTCFEDILKKDPTCSHSLAKLVNMHQKGDYSPQQLLEMIALHLDATHAESNIWKEFASCFLKIYGCEEDRMSVCLNGNEGVNNLGYSICFNRIPKIFTDGISGKAWKFRCKWWLTRHFSHSILRSEMAAGDLELVTYKAASASRIYGQEFGYVVNACTCLEENDRHLFLFLRMHMQNSIGFYSNFDKP</sequence>
<dbReference type="GO" id="GO:0000120">
    <property type="term" value="C:RNA polymerase I transcription regulator complex"/>
    <property type="evidence" value="ECO:0007669"/>
    <property type="project" value="InterPro"/>
</dbReference>
<feature type="region of interest" description="Disordered" evidence="1">
    <location>
        <begin position="1"/>
        <end position="35"/>
    </location>
</feature>
<feature type="region of interest" description="Disordered" evidence="1">
    <location>
        <begin position="305"/>
        <end position="324"/>
    </location>
</feature>
<feature type="compositionally biased region" description="Basic and acidic residues" evidence="1">
    <location>
        <begin position="314"/>
        <end position="324"/>
    </location>
</feature>
<evidence type="ECO:0000313" key="3">
    <source>
        <dbReference type="Proteomes" id="UP000593564"/>
    </source>
</evidence>
<protein>
    <submittedName>
        <fullName evidence="2">Uncharacterized protein</fullName>
    </submittedName>
</protein>
<gene>
    <name evidence="2" type="ORF">HYC85_011755</name>
</gene>
<dbReference type="Pfam" id="PF14929">
    <property type="entry name" value="TAF1_subA"/>
    <property type="match status" value="1"/>
</dbReference>
<dbReference type="GO" id="GO:0006360">
    <property type="term" value="P:transcription by RNA polymerase I"/>
    <property type="evidence" value="ECO:0007669"/>
    <property type="project" value="InterPro"/>
</dbReference>
<dbReference type="AlphaFoldDB" id="A0A7J7H9Y3"/>
<dbReference type="EMBL" id="JACBKZ010000005">
    <property type="protein sequence ID" value="KAF5949762.1"/>
    <property type="molecule type" value="Genomic_DNA"/>
</dbReference>
<keyword evidence="3" id="KW-1185">Reference proteome</keyword>
<name>A0A7J7H9Y3_CAMSI</name>
<reference evidence="3" key="1">
    <citation type="journal article" date="2020" name="Nat. Commun.">
        <title>Genome assembly of wild tea tree DASZ reveals pedigree and selection history of tea varieties.</title>
        <authorList>
            <person name="Zhang W."/>
            <person name="Zhang Y."/>
            <person name="Qiu H."/>
            <person name="Guo Y."/>
            <person name="Wan H."/>
            <person name="Zhang X."/>
            <person name="Scossa F."/>
            <person name="Alseekh S."/>
            <person name="Zhang Q."/>
            <person name="Wang P."/>
            <person name="Xu L."/>
            <person name="Schmidt M.H."/>
            <person name="Jia X."/>
            <person name="Li D."/>
            <person name="Zhu A."/>
            <person name="Guo F."/>
            <person name="Chen W."/>
            <person name="Ni D."/>
            <person name="Usadel B."/>
            <person name="Fernie A.R."/>
            <person name="Wen W."/>
        </authorList>
    </citation>
    <scope>NUCLEOTIDE SEQUENCE [LARGE SCALE GENOMIC DNA]</scope>
    <source>
        <strain evidence="3">cv. G240</strain>
    </source>
</reference>
<accession>A0A7J7H9Y3</accession>
<comment type="caution">
    <text evidence="2">The sequence shown here is derived from an EMBL/GenBank/DDBJ whole genome shotgun (WGS) entry which is preliminary data.</text>
</comment>
<dbReference type="PANTHER" id="PTHR36720">
    <property type="entry name" value="TAF RNA POLYMERASE I SUBUNIT A"/>
    <property type="match status" value="1"/>
</dbReference>
<dbReference type="InterPro" id="IPR039495">
    <property type="entry name" value="TAF1A"/>
</dbReference>
<evidence type="ECO:0000313" key="2">
    <source>
        <dbReference type="EMBL" id="KAF5949762.1"/>
    </source>
</evidence>
<feature type="region of interest" description="Disordered" evidence="1">
    <location>
        <begin position="253"/>
        <end position="279"/>
    </location>
</feature>
<evidence type="ECO:0000256" key="1">
    <source>
        <dbReference type="SAM" id="MobiDB-lite"/>
    </source>
</evidence>
<reference evidence="2 3" key="2">
    <citation type="submission" date="2020-07" db="EMBL/GenBank/DDBJ databases">
        <title>Genome assembly of wild tea tree DASZ reveals pedigree and selection history of tea varieties.</title>
        <authorList>
            <person name="Zhang W."/>
        </authorList>
    </citation>
    <scope>NUCLEOTIDE SEQUENCE [LARGE SCALE GENOMIC DNA]</scope>
    <source>
        <strain evidence="3">cv. G240</strain>
        <tissue evidence="2">Leaf</tissue>
    </source>
</reference>